<dbReference type="InterPro" id="IPR049012">
    <property type="entry name" value="Mutator_transp_dom"/>
</dbReference>
<evidence type="ECO:0000259" key="1">
    <source>
        <dbReference type="Pfam" id="PF20700"/>
    </source>
</evidence>
<gene>
    <name evidence="2" type="ORF">FWK35_00015981</name>
</gene>
<keyword evidence="3" id="KW-1185">Reference proteome</keyword>
<name>A0A6G0Y114_APHCR</name>
<evidence type="ECO:0000313" key="2">
    <source>
        <dbReference type="EMBL" id="KAF0747022.1"/>
    </source>
</evidence>
<evidence type="ECO:0000313" key="3">
    <source>
        <dbReference type="Proteomes" id="UP000478052"/>
    </source>
</evidence>
<dbReference type="Proteomes" id="UP000478052">
    <property type="component" value="Unassembled WGS sequence"/>
</dbReference>
<accession>A0A6G0Y114</accession>
<proteinExistence type="predicted"/>
<protein>
    <recommendedName>
        <fullName evidence="1">Mutator-like transposase domain-containing protein</fullName>
    </recommendedName>
</protein>
<organism evidence="2 3">
    <name type="scientific">Aphis craccivora</name>
    <name type="common">Cowpea aphid</name>
    <dbReference type="NCBI Taxonomy" id="307492"/>
    <lineage>
        <taxon>Eukaryota</taxon>
        <taxon>Metazoa</taxon>
        <taxon>Ecdysozoa</taxon>
        <taxon>Arthropoda</taxon>
        <taxon>Hexapoda</taxon>
        <taxon>Insecta</taxon>
        <taxon>Pterygota</taxon>
        <taxon>Neoptera</taxon>
        <taxon>Paraneoptera</taxon>
        <taxon>Hemiptera</taxon>
        <taxon>Sternorrhyncha</taxon>
        <taxon>Aphidomorpha</taxon>
        <taxon>Aphidoidea</taxon>
        <taxon>Aphididae</taxon>
        <taxon>Aphidini</taxon>
        <taxon>Aphis</taxon>
        <taxon>Aphis</taxon>
    </lineage>
</organism>
<dbReference type="Pfam" id="PF20700">
    <property type="entry name" value="Mutator"/>
    <property type="match status" value="1"/>
</dbReference>
<dbReference type="AlphaFoldDB" id="A0A6G0Y114"/>
<dbReference type="OrthoDB" id="10069847at2759"/>
<feature type="domain" description="Mutator-like transposase" evidence="1">
    <location>
        <begin position="1"/>
        <end position="144"/>
    </location>
</feature>
<sequence>MPVMSDNKYQLLHNKIATYYNEIFWVEIELAGKEEAKIAIENNEIDTNGRPMITVIADGAWSKRSHKTKYNAFSGVACIVGAKTKKVLFIGVRNKYCCICQKASNNNMDPKEHFCFKNWNLPSTAMEADIIVEVFKKSIDMHGCGI</sequence>
<reference evidence="2 3" key="1">
    <citation type="submission" date="2019-08" db="EMBL/GenBank/DDBJ databases">
        <title>Whole genome of Aphis craccivora.</title>
        <authorList>
            <person name="Voronova N.V."/>
            <person name="Shulinski R.S."/>
            <person name="Bandarenka Y.V."/>
            <person name="Zhorov D.G."/>
            <person name="Warner D."/>
        </authorList>
    </citation>
    <scope>NUCLEOTIDE SEQUENCE [LARGE SCALE GENOMIC DNA]</scope>
    <source>
        <strain evidence="2">180601</strain>
        <tissue evidence="2">Whole Body</tissue>
    </source>
</reference>
<comment type="caution">
    <text evidence="2">The sequence shown here is derived from an EMBL/GenBank/DDBJ whole genome shotgun (WGS) entry which is preliminary data.</text>
</comment>
<dbReference type="EMBL" id="VUJU01006987">
    <property type="protein sequence ID" value="KAF0747022.1"/>
    <property type="molecule type" value="Genomic_DNA"/>
</dbReference>